<dbReference type="Gene3D" id="3.30.200.20">
    <property type="entry name" value="Phosphorylase Kinase, domain 1"/>
    <property type="match status" value="1"/>
</dbReference>
<dbReference type="Proteomes" id="UP000728032">
    <property type="component" value="Unassembled WGS sequence"/>
</dbReference>
<dbReference type="InterPro" id="IPR011009">
    <property type="entry name" value="Kinase-like_dom_sf"/>
</dbReference>
<protein>
    <submittedName>
        <fullName evidence="5">Uncharacterized protein</fullName>
    </submittedName>
</protein>
<evidence type="ECO:0000313" key="6">
    <source>
        <dbReference type="Proteomes" id="UP000728032"/>
    </source>
</evidence>
<comment type="similarity">
    <text evidence="3">Belongs to the choline/ethanolamine kinase family.</text>
</comment>
<dbReference type="Pfam" id="PF01633">
    <property type="entry name" value="Choline_kinase"/>
    <property type="match status" value="1"/>
</dbReference>
<dbReference type="EMBL" id="CAJPVJ010012854">
    <property type="protein sequence ID" value="CAG2174543.1"/>
    <property type="molecule type" value="Genomic_DNA"/>
</dbReference>
<keyword evidence="4" id="KW-0472">Membrane</keyword>
<sequence length="500" mass="57064">MSIHRHLYSGLRHEFSDVKQLIAVYPMKVKSQLIILLAAIIAGAYGTVTYRVLQSTTDSTTAAIDIVNEKYKWEIGLTFDKTIDLTIVKGGASIYFASLDGKAYTLSGNPIQPGTNRSIQFRDTYSLAVPQPPPQLISSFYISFCVQILFTKLMDKTESKGSANGLKSLQTLRDCKTVAEVDFSRLEIIRGETPPDISDRCLQLCKDYLADIWCEQTIDSILVNRLTGGLTNQLYYCAIRDPNVRPSHGVPREVAVRLYGSKYVDIDGSGGRNERLPDIIVALLASRCRLGPKIYGLFTGGEILAFYKHRPFHVSEQRDSKLVEQVFKGLSQWHAMDVPVKRRHWLSEMFDHFYDMCEQNIPFKELAQELNCETFVRYDLKGEKEFIKDLITRTDSPMVFTHNDFRSSNILIVEDRDESEAQVVFCDFDGSGYGYRGQDFGSIMFEWGRTWDSMQDLHTFPDDTTIILIIECYNRESERIYGTEYSANPRNSVKQMLIEN</sequence>
<keyword evidence="4" id="KW-1133">Transmembrane helix</keyword>
<dbReference type="GO" id="GO:0005737">
    <property type="term" value="C:cytoplasm"/>
    <property type="evidence" value="ECO:0007669"/>
    <property type="project" value="TreeGrafter"/>
</dbReference>
<dbReference type="EMBL" id="OC927679">
    <property type="protein sequence ID" value="CAD7657357.1"/>
    <property type="molecule type" value="Genomic_DNA"/>
</dbReference>
<evidence type="ECO:0000256" key="4">
    <source>
        <dbReference type="SAM" id="Phobius"/>
    </source>
</evidence>
<evidence type="ECO:0000256" key="2">
    <source>
        <dbReference type="ARBA" id="ARBA00023264"/>
    </source>
</evidence>
<dbReference type="AlphaFoldDB" id="A0A7R9MBX0"/>
<dbReference type="PANTHER" id="PTHR22603:SF93">
    <property type="entry name" value="RE24176P"/>
    <property type="match status" value="1"/>
</dbReference>
<dbReference type="GO" id="GO:0004305">
    <property type="term" value="F:ethanolamine kinase activity"/>
    <property type="evidence" value="ECO:0007669"/>
    <property type="project" value="TreeGrafter"/>
</dbReference>
<dbReference type="OrthoDB" id="6516455at2759"/>
<reference evidence="5" key="1">
    <citation type="submission" date="2020-11" db="EMBL/GenBank/DDBJ databases">
        <authorList>
            <person name="Tran Van P."/>
        </authorList>
    </citation>
    <scope>NUCLEOTIDE SEQUENCE</scope>
</reference>
<dbReference type="GO" id="GO:0004103">
    <property type="term" value="F:choline kinase activity"/>
    <property type="evidence" value="ECO:0007669"/>
    <property type="project" value="TreeGrafter"/>
</dbReference>
<gene>
    <name evidence="5" type="ORF">ONB1V03_LOCUS13987</name>
</gene>
<dbReference type="SUPFAM" id="SSF56112">
    <property type="entry name" value="Protein kinase-like (PK-like)"/>
    <property type="match status" value="1"/>
</dbReference>
<keyword evidence="1" id="KW-0594">Phospholipid biosynthesis</keyword>
<keyword evidence="6" id="KW-1185">Reference proteome</keyword>
<proteinExistence type="inferred from homology"/>
<keyword evidence="2" id="KW-1208">Phospholipid metabolism</keyword>
<dbReference type="GO" id="GO:0006646">
    <property type="term" value="P:phosphatidylethanolamine biosynthetic process"/>
    <property type="evidence" value="ECO:0007669"/>
    <property type="project" value="TreeGrafter"/>
</dbReference>
<accession>A0A7R9MBX0</accession>
<dbReference type="PANTHER" id="PTHR22603">
    <property type="entry name" value="CHOLINE/ETHANOALAMINE KINASE"/>
    <property type="match status" value="1"/>
</dbReference>
<keyword evidence="1" id="KW-0443">Lipid metabolism</keyword>
<evidence type="ECO:0000256" key="3">
    <source>
        <dbReference type="ARBA" id="ARBA00038211"/>
    </source>
</evidence>
<evidence type="ECO:0000313" key="5">
    <source>
        <dbReference type="EMBL" id="CAD7657357.1"/>
    </source>
</evidence>
<evidence type="ECO:0000256" key="1">
    <source>
        <dbReference type="ARBA" id="ARBA00023209"/>
    </source>
</evidence>
<keyword evidence="4" id="KW-0812">Transmembrane</keyword>
<organism evidence="5">
    <name type="scientific">Oppiella nova</name>
    <dbReference type="NCBI Taxonomy" id="334625"/>
    <lineage>
        <taxon>Eukaryota</taxon>
        <taxon>Metazoa</taxon>
        <taxon>Ecdysozoa</taxon>
        <taxon>Arthropoda</taxon>
        <taxon>Chelicerata</taxon>
        <taxon>Arachnida</taxon>
        <taxon>Acari</taxon>
        <taxon>Acariformes</taxon>
        <taxon>Sarcoptiformes</taxon>
        <taxon>Oribatida</taxon>
        <taxon>Brachypylina</taxon>
        <taxon>Oppioidea</taxon>
        <taxon>Oppiidae</taxon>
        <taxon>Oppiella</taxon>
    </lineage>
</organism>
<keyword evidence="1" id="KW-0444">Lipid biosynthesis</keyword>
<feature type="transmembrane region" description="Helical" evidence="4">
    <location>
        <begin position="33"/>
        <end position="53"/>
    </location>
</feature>
<dbReference type="Gene3D" id="3.90.1200.10">
    <property type="match status" value="1"/>
</dbReference>
<name>A0A7R9MBX0_9ACAR</name>